<dbReference type="Gene3D" id="3.30.710.10">
    <property type="entry name" value="Potassium Channel Kv1.1, Chain A"/>
    <property type="match status" value="1"/>
</dbReference>
<reference evidence="3 4" key="1">
    <citation type="journal article" date="2015" name="Biotechnol. Biofuels">
        <title>Enhanced degradation of softwood versus hardwood by the white-rot fungus Pycnoporus coccineus.</title>
        <authorList>
            <person name="Couturier M."/>
            <person name="Navarro D."/>
            <person name="Chevret D."/>
            <person name="Henrissat B."/>
            <person name="Piumi F."/>
            <person name="Ruiz-Duenas F.J."/>
            <person name="Martinez A.T."/>
            <person name="Grigoriev I.V."/>
            <person name="Riley R."/>
            <person name="Lipzen A."/>
            <person name="Berrin J.G."/>
            <person name="Master E.R."/>
            <person name="Rosso M.N."/>
        </authorList>
    </citation>
    <scope>NUCLEOTIDE SEQUENCE [LARGE SCALE GENOMIC DNA]</scope>
    <source>
        <strain evidence="3 4">BRFM310</strain>
    </source>
</reference>
<protein>
    <recommendedName>
        <fullName evidence="2">BTB domain-containing protein</fullName>
    </recommendedName>
</protein>
<feature type="compositionally biased region" description="Polar residues" evidence="1">
    <location>
        <begin position="1"/>
        <end position="10"/>
    </location>
</feature>
<evidence type="ECO:0000313" key="4">
    <source>
        <dbReference type="Proteomes" id="UP000193067"/>
    </source>
</evidence>
<dbReference type="EMBL" id="KZ084162">
    <property type="protein sequence ID" value="OSC96915.1"/>
    <property type="molecule type" value="Genomic_DNA"/>
</dbReference>
<dbReference type="CDD" id="cd18186">
    <property type="entry name" value="BTB_POZ_ZBTB_KLHL-like"/>
    <property type="match status" value="1"/>
</dbReference>
<feature type="region of interest" description="Disordered" evidence="1">
    <location>
        <begin position="1"/>
        <end position="167"/>
    </location>
</feature>
<feature type="compositionally biased region" description="Pro residues" evidence="1">
    <location>
        <begin position="130"/>
        <end position="143"/>
    </location>
</feature>
<dbReference type="PROSITE" id="PS50097">
    <property type="entry name" value="BTB"/>
    <property type="match status" value="1"/>
</dbReference>
<gene>
    <name evidence="3" type="ORF">PYCCODRAFT_1212386</name>
</gene>
<feature type="region of interest" description="Disordered" evidence="1">
    <location>
        <begin position="357"/>
        <end position="379"/>
    </location>
</feature>
<dbReference type="AlphaFoldDB" id="A0A1Y2I6Z7"/>
<name>A0A1Y2I6Z7_TRAC3</name>
<accession>A0A1Y2I6Z7</accession>
<evidence type="ECO:0000313" key="3">
    <source>
        <dbReference type="EMBL" id="OSC96915.1"/>
    </source>
</evidence>
<feature type="compositionally biased region" description="Basic residues" evidence="1">
    <location>
        <begin position="156"/>
        <end position="167"/>
    </location>
</feature>
<dbReference type="InterPro" id="IPR011333">
    <property type="entry name" value="SKP1/BTB/POZ_sf"/>
</dbReference>
<dbReference type="OrthoDB" id="2746456at2759"/>
<evidence type="ECO:0000259" key="2">
    <source>
        <dbReference type="PROSITE" id="PS50097"/>
    </source>
</evidence>
<keyword evidence="4" id="KW-1185">Reference proteome</keyword>
<dbReference type="SUPFAM" id="SSF54695">
    <property type="entry name" value="POZ domain"/>
    <property type="match status" value="1"/>
</dbReference>
<sequence length="508" mass="55664">MWTCSAVTSTPDREVDQMNSDSDSDSDSDSMPDVSQLMESDRHRRQGRESTSAAADTIVEPKAEDEDQTLLDDSAGVETSTSKSSRHPSKQPAVPRKRALDSDEIEVVGESIHASASQPPPRSSKRTRPSLPPPPATQPPPATPISTSKPAPQSSTKKKGPHRNGTTLRKRSANFWHLDGSVVIQVQNTLFRLHRSRLAQQSEFFAGLFRNSDGRDSPALVEEDTVDNCPVYVISGVSVLDFERLLTALDAGIAYAINPPPFNVVASLIRAAHALSFKAIVAFATHLLHQMWPSDLDKLCRPEERAAAAATQTILLAQDCELPELLRPAYYELLCTPGFGQDLSVYLHAESSGVPDSAARLKAESDEDEKNAPPPTLPASDFVRLANAKQTLQREWQALVRAPPLPSAFVCPLANAVTARTHDAALLCRRAWLAEEAQWYSWIVPTGVFELGMADVFAGMKRLIDIDWHGKGFCVGCVSERRDAWATKRRALWEKLDVLLGLKGEDGH</sequence>
<evidence type="ECO:0000256" key="1">
    <source>
        <dbReference type="SAM" id="MobiDB-lite"/>
    </source>
</evidence>
<dbReference type="InterPro" id="IPR000210">
    <property type="entry name" value="BTB/POZ_dom"/>
</dbReference>
<feature type="domain" description="BTB" evidence="2">
    <location>
        <begin position="180"/>
        <end position="252"/>
    </location>
</feature>
<dbReference type="Proteomes" id="UP000193067">
    <property type="component" value="Unassembled WGS sequence"/>
</dbReference>
<proteinExistence type="predicted"/>
<organism evidence="3 4">
    <name type="scientific">Trametes coccinea (strain BRFM310)</name>
    <name type="common">Pycnoporus coccineus</name>
    <dbReference type="NCBI Taxonomy" id="1353009"/>
    <lineage>
        <taxon>Eukaryota</taxon>
        <taxon>Fungi</taxon>
        <taxon>Dikarya</taxon>
        <taxon>Basidiomycota</taxon>
        <taxon>Agaricomycotina</taxon>
        <taxon>Agaricomycetes</taxon>
        <taxon>Polyporales</taxon>
        <taxon>Polyporaceae</taxon>
        <taxon>Trametes</taxon>
    </lineage>
</organism>